<keyword evidence="4" id="KW-0808">Transferase</keyword>
<organism evidence="10 11">
    <name type="scientific">Gryllotalpicola protaetiae</name>
    <dbReference type="NCBI Taxonomy" id="2419771"/>
    <lineage>
        <taxon>Bacteria</taxon>
        <taxon>Bacillati</taxon>
        <taxon>Actinomycetota</taxon>
        <taxon>Actinomycetes</taxon>
        <taxon>Micrococcales</taxon>
        <taxon>Microbacteriaceae</taxon>
        <taxon>Gryllotalpicola</taxon>
    </lineage>
</organism>
<protein>
    <recommendedName>
        <fullName evidence="9">Glycosyltransferase RgtA/B/C/D-like domain-containing protein</fullName>
    </recommendedName>
</protein>
<dbReference type="EMBL" id="CP032624">
    <property type="protein sequence ID" value="AYG02919.1"/>
    <property type="molecule type" value="Genomic_DNA"/>
</dbReference>
<dbReference type="GO" id="GO:0005886">
    <property type="term" value="C:plasma membrane"/>
    <property type="evidence" value="ECO:0007669"/>
    <property type="project" value="UniProtKB-SubCell"/>
</dbReference>
<feature type="transmembrane region" description="Helical" evidence="8">
    <location>
        <begin position="77"/>
        <end position="97"/>
    </location>
</feature>
<evidence type="ECO:0000256" key="7">
    <source>
        <dbReference type="ARBA" id="ARBA00023136"/>
    </source>
</evidence>
<dbReference type="OrthoDB" id="5318634at2"/>
<dbReference type="InterPro" id="IPR050297">
    <property type="entry name" value="LipidA_mod_glycosyltrf_83"/>
</dbReference>
<dbReference type="GO" id="GO:0009103">
    <property type="term" value="P:lipopolysaccharide biosynthetic process"/>
    <property type="evidence" value="ECO:0007669"/>
    <property type="project" value="UniProtKB-ARBA"/>
</dbReference>
<name>A0A387BP67_9MICO</name>
<dbReference type="PANTHER" id="PTHR33908:SF3">
    <property type="entry name" value="UNDECAPRENYL PHOSPHATE-ALPHA-4-AMINO-4-DEOXY-L-ARABINOSE ARABINOSYL TRANSFERASE"/>
    <property type="match status" value="1"/>
</dbReference>
<gene>
    <name evidence="10" type="ORF">D7I44_04860</name>
</gene>
<evidence type="ECO:0000256" key="1">
    <source>
        <dbReference type="ARBA" id="ARBA00004651"/>
    </source>
</evidence>
<dbReference type="PANTHER" id="PTHR33908">
    <property type="entry name" value="MANNOSYLTRANSFERASE YKCB-RELATED"/>
    <property type="match status" value="1"/>
</dbReference>
<feature type="transmembrane region" description="Helical" evidence="8">
    <location>
        <begin position="153"/>
        <end position="184"/>
    </location>
</feature>
<dbReference type="InterPro" id="IPR038731">
    <property type="entry name" value="RgtA/B/C-like"/>
</dbReference>
<evidence type="ECO:0000313" key="10">
    <source>
        <dbReference type="EMBL" id="AYG02919.1"/>
    </source>
</evidence>
<feature type="transmembrane region" description="Helical" evidence="8">
    <location>
        <begin position="191"/>
        <end position="214"/>
    </location>
</feature>
<evidence type="ECO:0000256" key="3">
    <source>
        <dbReference type="ARBA" id="ARBA00022676"/>
    </source>
</evidence>
<evidence type="ECO:0000256" key="4">
    <source>
        <dbReference type="ARBA" id="ARBA00022679"/>
    </source>
</evidence>
<dbReference type="KEGG" id="gry:D7I44_04860"/>
<dbReference type="AlphaFoldDB" id="A0A387BP67"/>
<keyword evidence="3" id="KW-0328">Glycosyltransferase</keyword>
<evidence type="ECO:0000256" key="8">
    <source>
        <dbReference type="SAM" id="Phobius"/>
    </source>
</evidence>
<proteinExistence type="predicted"/>
<evidence type="ECO:0000313" key="11">
    <source>
        <dbReference type="Proteomes" id="UP000275069"/>
    </source>
</evidence>
<feature type="transmembrane region" description="Helical" evidence="8">
    <location>
        <begin position="128"/>
        <end position="147"/>
    </location>
</feature>
<dbReference type="GO" id="GO:0016763">
    <property type="term" value="F:pentosyltransferase activity"/>
    <property type="evidence" value="ECO:0007669"/>
    <property type="project" value="TreeGrafter"/>
</dbReference>
<feature type="domain" description="Glycosyltransferase RgtA/B/C/D-like" evidence="9">
    <location>
        <begin position="69"/>
        <end position="211"/>
    </location>
</feature>
<keyword evidence="2" id="KW-1003">Cell membrane</keyword>
<dbReference type="GO" id="GO:0010041">
    <property type="term" value="P:response to iron(III) ion"/>
    <property type="evidence" value="ECO:0007669"/>
    <property type="project" value="TreeGrafter"/>
</dbReference>
<feature type="transmembrane region" description="Helical" evidence="8">
    <location>
        <begin position="273"/>
        <end position="294"/>
    </location>
</feature>
<dbReference type="Pfam" id="PF13231">
    <property type="entry name" value="PMT_2"/>
    <property type="match status" value="1"/>
</dbReference>
<feature type="transmembrane region" description="Helical" evidence="8">
    <location>
        <begin position="244"/>
        <end position="261"/>
    </location>
</feature>
<accession>A0A387BP67</accession>
<evidence type="ECO:0000256" key="2">
    <source>
        <dbReference type="ARBA" id="ARBA00022475"/>
    </source>
</evidence>
<keyword evidence="11" id="KW-1185">Reference proteome</keyword>
<feature type="transmembrane region" description="Helical" evidence="8">
    <location>
        <begin position="300"/>
        <end position="319"/>
    </location>
</feature>
<dbReference type="RefSeq" id="WP_120788453.1">
    <property type="nucleotide sequence ID" value="NZ_CP032624.1"/>
</dbReference>
<dbReference type="Proteomes" id="UP000275069">
    <property type="component" value="Chromosome"/>
</dbReference>
<evidence type="ECO:0000259" key="9">
    <source>
        <dbReference type="Pfam" id="PF13231"/>
    </source>
</evidence>
<keyword evidence="5 8" id="KW-0812">Transmembrane</keyword>
<keyword evidence="7 8" id="KW-0472">Membrane</keyword>
<evidence type="ECO:0000256" key="5">
    <source>
        <dbReference type="ARBA" id="ARBA00022692"/>
    </source>
</evidence>
<keyword evidence="6 8" id="KW-1133">Transmembrane helix</keyword>
<evidence type="ECO:0000256" key="6">
    <source>
        <dbReference type="ARBA" id="ARBA00022989"/>
    </source>
</evidence>
<sequence>MPAAARAWILGALAAVLSFAFSWVPSYWSDEVASVRASRLAPAELLPFTMRHVDAGHTVYYVALHYWSGLFGFGEPAMRGFSAIGVGVAVAFAALIGQRLGRPRLGLFAAALLAVMPRMTWAGTEARSYAWTAALAAAAWLLLLIALDRGGWWWVALGAVAAIGVATFLLVSTLLLAQLLYALVVPGRRRAWLPLLAAWLAALAAAAPVLYLGWRERAQIAWIGPKNAFTPWTVLAEPSGETSWAYSFAVWVLLAAGAFRWRHALRRVCPEWLLLAGCWVVVPFTLTIAVSLVGDPVFTSRYLTFAMPGLAMAVAAALAALGARRLVAGATITLLAVSVPAYIGQRQPFAKPRESDLRLVAETVRDHARPGDAILFAPGLARESLYAYPQDYDGLVDVALQARFPVSGRFQDTTVPLSERSLQLAGIRSLVLVMPGHRGCERQKDAASLLGHGFAESGRFPTHNETVCRFTRTDNAS</sequence>
<comment type="subcellular location">
    <subcellularLocation>
        <location evidence="1">Cell membrane</location>
        <topology evidence="1">Multi-pass membrane protein</topology>
    </subcellularLocation>
</comment>
<feature type="transmembrane region" description="Helical" evidence="8">
    <location>
        <begin position="326"/>
        <end position="343"/>
    </location>
</feature>
<reference evidence="10 11" key="1">
    <citation type="submission" date="2018-09" db="EMBL/GenBank/DDBJ databases">
        <title>Genome sequencing of strain 2DFW10M-5.</title>
        <authorList>
            <person name="Heo J."/>
            <person name="Kim S.-J."/>
            <person name="Kwon S.-W."/>
        </authorList>
    </citation>
    <scope>NUCLEOTIDE SEQUENCE [LARGE SCALE GENOMIC DNA]</scope>
    <source>
        <strain evidence="10 11">2DFW10M-5</strain>
    </source>
</reference>